<feature type="compositionally biased region" description="Acidic residues" evidence="1">
    <location>
        <begin position="255"/>
        <end position="270"/>
    </location>
</feature>
<sequence length="337" mass="37449">MGCAASKQELGRRLKAGRKNDMEIGSPTDFKHSALSYPSTLCIECDLPSRALLDSLGNTDISLCCSCGDSDTLDLSLGLEVDLKPLSPITLSPLYSSSPPQLSPLSLPAPFELQELEEEDEEEELELGEEERDVDITLPVQQQPLRRELPTAYNFDFNFVHRSRDACVCLDPYIDEDDEEDDEEPIQPTHKRCESFHSRTWTVDHKVVVTAKEVPACPGSSPRVDVASRSDSFASLRNGLRSAAAMLGRNPEPEPFVEQEVDDDEDDDDGAAPAPTVKQGIYVPKTRMWGGKARMSFDMLNQSTPDLLSAYARKSQRVSKDEVKIVRIRGVKSALWF</sequence>
<proteinExistence type="predicted"/>
<protein>
    <submittedName>
        <fullName evidence="2">Uncharacterized protein</fullName>
    </submittedName>
</protein>
<evidence type="ECO:0000256" key="1">
    <source>
        <dbReference type="SAM" id="MobiDB-lite"/>
    </source>
</evidence>
<name>A0AAV9U478_9PEZI</name>
<accession>A0AAV9U478</accession>
<gene>
    <name evidence="2" type="ORF">TWF696_002257</name>
</gene>
<comment type="caution">
    <text evidence="2">The sequence shown here is derived from an EMBL/GenBank/DDBJ whole genome shotgun (WGS) entry which is preliminary data.</text>
</comment>
<organism evidence="2 3">
    <name type="scientific">Orbilia brochopaga</name>
    <dbReference type="NCBI Taxonomy" id="3140254"/>
    <lineage>
        <taxon>Eukaryota</taxon>
        <taxon>Fungi</taxon>
        <taxon>Dikarya</taxon>
        <taxon>Ascomycota</taxon>
        <taxon>Pezizomycotina</taxon>
        <taxon>Orbiliomycetes</taxon>
        <taxon>Orbiliales</taxon>
        <taxon>Orbiliaceae</taxon>
        <taxon>Orbilia</taxon>
    </lineage>
</organism>
<feature type="region of interest" description="Disordered" evidence="1">
    <location>
        <begin position="245"/>
        <end position="279"/>
    </location>
</feature>
<dbReference type="Proteomes" id="UP001375240">
    <property type="component" value="Unassembled WGS sequence"/>
</dbReference>
<reference evidence="2 3" key="1">
    <citation type="submission" date="2019-10" db="EMBL/GenBank/DDBJ databases">
        <authorList>
            <person name="Palmer J.M."/>
        </authorList>
    </citation>
    <scope>NUCLEOTIDE SEQUENCE [LARGE SCALE GENOMIC DNA]</scope>
    <source>
        <strain evidence="2 3">TWF696</strain>
    </source>
</reference>
<keyword evidence="3" id="KW-1185">Reference proteome</keyword>
<evidence type="ECO:0000313" key="3">
    <source>
        <dbReference type="Proteomes" id="UP001375240"/>
    </source>
</evidence>
<dbReference type="EMBL" id="JAVHNQ010000012">
    <property type="protein sequence ID" value="KAK6335483.1"/>
    <property type="molecule type" value="Genomic_DNA"/>
</dbReference>
<evidence type="ECO:0000313" key="2">
    <source>
        <dbReference type="EMBL" id="KAK6335483.1"/>
    </source>
</evidence>
<dbReference type="AlphaFoldDB" id="A0AAV9U478"/>